<sequence>MSGVPFVAWPLCSDGLIIAQMLVAKQVASHIQEAGLADSRLVGASEIVDRIEEATNMVEKARECCTKRWIS</sequence>
<evidence type="ECO:0000313" key="2">
    <source>
        <dbReference type="Proteomes" id="UP000186922"/>
    </source>
</evidence>
<dbReference type="SUPFAM" id="SSF53756">
    <property type="entry name" value="UDP-Glycosyltransferase/glycogen phosphorylase"/>
    <property type="match status" value="1"/>
</dbReference>
<comment type="caution">
    <text evidence="1">The sequence shown here is derived from an EMBL/GenBank/DDBJ whole genome shotgun (WGS) entry which is preliminary data.</text>
</comment>
<dbReference type="Proteomes" id="UP000186922">
    <property type="component" value="Unassembled WGS sequence"/>
</dbReference>
<dbReference type="EMBL" id="BDGG01000003">
    <property type="protein sequence ID" value="GAU94761.1"/>
    <property type="molecule type" value="Genomic_DNA"/>
</dbReference>
<dbReference type="AlphaFoldDB" id="A0A1D1UZ72"/>
<accession>A0A1D1UZ72</accession>
<dbReference type="Gene3D" id="3.40.50.2000">
    <property type="entry name" value="Glycogen Phosphorylase B"/>
    <property type="match status" value="1"/>
</dbReference>
<name>A0A1D1UZ72_RAMVA</name>
<gene>
    <name evidence="1" type="primary">RvY_06480-1</name>
    <name evidence="1" type="synonym">RvY_06480.1</name>
    <name evidence="1" type="ORF">RvY_06480</name>
</gene>
<keyword evidence="2" id="KW-1185">Reference proteome</keyword>
<proteinExistence type="predicted"/>
<protein>
    <submittedName>
        <fullName evidence="1">Uncharacterized protein</fullName>
    </submittedName>
</protein>
<reference evidence="1 2" key="1">
    <citation type="journal article" date="2016" name="Nat. Commun.">
        <title>Extremotolerant tardigrade genome and improved radiotolerance of human cultured cells by tardigrade-unique protein.</title>
        <authorList>
            <person name="Hashimoto T."/>
            <person name="Horikawa D.D."/>
            <person name="Saito Y."/>
            <person name="Kuwahara H."/>
            <person name="Kozuka-Hata H."/>
            <person name="Shin-I T."/>
            <person name="Minakuchi Y."/>
            <person name="Ohishi K."/>
            <person name="Motoyama A."/>
            <person name="Aizu T."/>
            <person name="Enomoto A."/>
            <person name="Kondo K."/>
            <person name="Tanaka S."/>
            <person name="Hara Y."/>
            <person name="Koshikawa S."/>
            <person name="Sagara H."/>
            <person name="Miura T."/>
            <person name="Yokobori S."/>
            <person name="Miyagawa K."/>
            <person name="Suzuki Y."/>
            <person name="Kubo T."/>
            <person name="Oyama M."/>
            <person name="Kohara Y."/>
            <person name="Fujiyama A."/>
            <person name="Arakawa K."/>
            <person name="Katayama T."/>
            <person name="Toyoda A."/>
            <person name="Kunieda T."/>
        </authorList>
    </citation>
    <scope>NUCLEOTIDE SEQUENCE [LARGE SCALE GENOMIC DNA]</scope>
    <source>
        <strain evidence="1 2">YOKOZUNA-1</strain>
    </source>
</reference>
<organism evidence="1 2">
    <name type="scientific">Ramazzottius varieornatus</name>
    <name type="common">Water bear</name>
    <name type="synonym">Tardigrade</name>
    <dbReference type="NCBI Taxonomy" id="947166"/>
    <lineage>
        <taxon>Eukaryota</taxon>
        <taxon>Metazoa</taxon>
        <taxon>Ecdysozoa</taxon>
        <taxon>Tardigrada</taxon>
        <taxon>Eutardigrada</taxon>
        <taxon>Parachela</taxon>
        <taxon>Hypsibioidea</taxon>
        <taxon>Ramazzottiidae</taxon>
        <taxon>Ramazzottius</taxon>
    </lineage>
</organism>
<evidence type="ECO:0000313" key="1">
    <source>
        <dbReference type="EMBL" id="GAU94761.1"/>
    </source>
</evidence>